<evidence type="ECO:0000256" key="1">
    <source>
        <dbReference type="SAM" id="MobiDB-lite"/>
    </source>
</evidence>
<gene>
    <name evidence="2" type="ORF">EYF80_034703</name>
</gene>
<dbReference type="Proteomes" id="UP000314294">
    <property type="component" value="Unassembled WGS sequence"/>
</dbReference>
<reference evidence="2 3" key="1">
    <citation type="submission" date="2019-03" db="EMBL/GenBank/DDBJ databases">
        <title>First draft genome of Liparis tanakae, snailfish: a comprehensive survey of snailfish specific genes.</title>
        <authorList>
            <person name="Kim W."/>
            <person name="Song I."/>
            <person name="Jeong J.-H."/>
            <person name="Kim D."/>
            <person name="Kim S."/>
            <person name="Ryu S."/>
            <person name="Song J.Y."/>
            <person name="Lee S.K."/>
        </authorList>
    </citation>
    <scope>NUCLEOTIDE SEQUENCE [LARGE SCALE GENOMIC DNA]</scope>
    <source>
        <tissue evidence="2">Muscle</tissue>
    </source>
</reference>
<proteinExistence type="predicted"/>
<comment type="caution">
    <text evidence="2">The sequence shown here is derived from an EMBL/GenBank/DDBJ whole genome shotgun (WGS) entry which is preliminary data.</text>
</comment>
<name>A0A4Z2GQS6_9TELE</name>
<dbReference type="AlphaFoldDB" id="A0A4Z2GQS6"/>
<evidence type="ECO:0000313" key="2">
    <source>
        <dbReference type="EMBL" id="TNN55074.1"/>
    </source>
</evidence>
<feature type="region of interest" description="Disordered" evidence="1">
    <location>
        <begin position="202"/>
        <end position="222"/>
    </location>
</feature>
<protein>
    <submittedName>
        <fullName evidence="2">Uncharacterized protein</fullName>
    </submittedName>
</protein>
<dbReference type="EMBL" id="SRLO01000466">
    <property type="protein sequence ID" value="TNN55074.1"/>
    <property type="molecule type" value="Genomic_DNA"/>
</dbReference>
<sequence length="353" mass="38626">MKKCERTSSNNTSQCSGIGGAIERAANFDWQVFFGWEFTKILQVLRLPTHARGLQQRGSQSQSSLMLGSVPESHPAHAVAKRSRVGATKPFSHALHQLYGIWMLLTRPICGQPKKTRILTKKLLTEVWGVHAGSGGQQDPHRTYQPGSGRKEGCTCGPVVPLHTTPCPMHRDRAAWLWAQREDRQTVRTGTRATGQLALAAGDGRRRRGLERQEGWGRRRARGLQEQHWNGARGGLTGGGSMVGVVALGAVGRRRSPAAALGLLEDVQALAQAAERGGRRGFEQQQVLVQAGEGPPVHGDIVESQSCGGEEEVEVQVEVEVEVRVVFISMISHSDLEVNGMYTTQFLTPRFDH</sequence>
<evidence type="ECO:0000313" key="3">
    <source>
        <dbReference type="Proteomes" id="UP000314294"/>
    </source>
</evidence>
<accession>A0A4Z2GQS6</accession>
<organism evidence="2 3">
    <name type="scientific">Liparis tanakae</name>
    <name type="common">Tanaka's snailfish</name>
    <dbReference type="NCBI Taxonomy" id="230148"/>
    <lineage>
        <taxon>Eukaryota</taxon>
        <taxon>Metazoa</taxon>
        <taxon>Chordata</taxon>
        <taxon>Craniata</taxon>
        <taxon>Vertebrata</taxon>
        <taxon>Euteleostomi</taxon>
        <taxon>Actinopterygii</taxon>
        <taxon>Neopterygii</taxon>
        <taxon>Teleostei</taxon>
        <taxon>Neoteleostei</taxon>
        <taxon>Acanthomorphata</taxon>
        <taxon>Eupercaria</taxon>
        <taxon>Perciformes</taxon>
        <taxon>Cottioidei</taxon>
        <taxon>Cottales</taxon>
        <taxon>Liparidae</taxon>
        <taxon>Liparis</taxon>
    </lineage>
</organism>
<keyword evidence="3" id="KW-1185">Reference proteome</keyword>